<proteinExistence type="predicted"/>
<evidence type="ECO:0000313" key="5">
    <source>
        <dbReference type="Proteomes" id="UP000069015"/>
    </source>
</evidence>
<evidence type="ECO:0000256" key="2">
    <source>
        <dbReference type="SAM" id="SignalP"/>
    </source>
</evidence>
<dbReference type="GO" id="GO:0005576">
    <property type="term" value="C:extracellular region"/>
    <property type="evidence" value="ECO:0007669"/>
    <property type="project" value="InterPro"/>
</dbReference>
<evidence type="ECO:0000313" key="4">
    <source>
        <dbReference type="EMBL" id="ALU45827.1"/>
    </source>
</evidence>
<feature type="chain" id="PRO_5006839280" description="Chitin-binding type-3 domain-containing protein" evidence="2">
    <location>
        <begin position="27"/>
        <end position="266"/>
    </location>
</feature>
<organism evidence="4 5">
    <name type="scientific">Pseudoalteromonas rubra</name>
    <dbReference type="NCBI Taxonomy" id="43658"/>
    <lineage>
        <taxon>Bacteria</taxon>
        <taxon>Pseudomonadati</taxon>
        <taxon>Pseudomonadota</taxon>
        <taxon>Gammaproteobacteria</taxon>
        <taxon>Alteromonadales</taxon>
        <taxon>Pseudoalteromonadaceae</taxon>
        <taxon>Pseudoalteromonas</taxon>
    </lineage>
</organism>
<dbReference type="GO" id="GO:0030246">
    <property type="term" value="F:carbohydrate binding"/>
    <property type="evidence" value="ECO:0007669"/>
    <property type="project" value="InterPro"/>
</dbReference>
<dbReference type="RefSeq" id="WP_058798679.1">
    <property type="nucleotide sequence ID" value="NZ_CP013612.1"/>
</dbReference>
<dbReference type="SUPFAM" id="SSF51055">
    <property type="entry name" value="Carbohydrate binding domain"/>
    <property type="match status" value="1"/>
</dbReference>
<dbReference type="EMBL" id="CP013612">
    <property type="protein sequence ID" value="ALU45827.1"/>
    <property type="molecule type" value="Genomic_DNA"/>
</dbReference>
<dbReference type="SMART" id="SM00495">
    <property type="entry name" value="ChtBD3"/>
    <property type="match status" value="1"/>
</dbReference>
<dbReference type="Pfam" id="PF02839">
    <property type="entry name" value="CBM_5_12"/>
    <property type="match status" value="1"/>
</dbReference>
<accession>A0A0U3H3E3</accession>
<name>A0A0U3H3E3_9GAMM</name>
<dbReference type="Gene3D" id="2.10.10.20">
    <property type="entry name" value="Carbohydrate-binding module superfamily 5/12"/>
    <property type="match status" value="1"/>
</dbReference>
<protein>
    <recommendedName>
        <fullName evidence="3">Chitin-binding type-3 domain-containing protein</fullName>
    </recommendedName>
</protein>
<dbReference type="InterPro" id="IPR036573">
    <property type="entry name" value="CBM_sf_5/12"/>
</dbReference>
<keyword evidence="1" id="KW-0378">Hydrolase</keyword>
<keyword evidence="2" id="KW-0732">Signal</keyword>
<sequence>MNIKNKMLSMAMLLSLPIAGISHAEASDMKKVEIKGYTISGAEYLPILGYEEFAFPNHVQWGFYGELNTYGHNVEIPGNTLACAESSYAALSEFLVSLPQEFETLKDLGATRRIYMWVTDYSAATLDRATRPSSFWHVNSGGPMDFSKGYWKWEAVVKQDGTCSIPTKEQAIQFAQRIIGAYKQSENYCDFADGTKSSDSEIDSVICLANQWTDISAVGTTWQADREYVGGDEVVYEGVRYRAKWWNFNQNPKQHSTQGEPWEKLQ</sequence>
<evidence type="ECO:0000256" key="1">
    <source>
        <dbReference type="ARBA" id="ARBA00022801"/>
    </source>
</evidence>
<dbReference type="GO" id="GO:0005975">
    <property type="term" value="P:carbohydrate metabolic process"/>
    <property type="evidence" value="ECO:0007669"/>
    <property type="project" value="InterPro"/>
</dbReference>
<dbReference type="GO" id="GO:0004553">
    <property type="term" value="F:hydrolase activity, hydrolyzing O-glycosyl compounds"/>
    <property type="evidence" value="ECO:0007669"/>
    <property type="project" value="InterPro"/>
</dbReference>
<reference evidence="4 5" key="1">
    <citation type="submission" date="2015-12" db="EMBL/GenBank/DDBJ databases">
        <title>Complete genome sequence of Pseudoalteromonas rubra SCSIO 6842, harboring a conjugative plasmid.</title>
        <authorList>
            <person name="Li B."/>
            <person name="Wang X."/>
        </authorList>
    </citation>
    <scope>NUCLEOTIDE SEQUENCE [LARGE SCALE GENOMIC DNA]</scope>
    <source>
        <strain evidence="4 5">SCSIO 6842</strain>
    </source>
</reference>
<dbReference type="KEGG" id="prr:AT705_23145"/>
<gene>
    <name evidence="4" type="ORF">AT705_23145</name>
</gene>
<dbReference type="Proteomes" id="UP000069015">
    <property type="component" value="Chromosome 2"/>
</dbReference>
<feature type="domain" description="Chitin-binding type-3" evidence="3">
    <location>
        <begin position="219"/>
        <end position="265"/>
    </location>
</feature>
<evidence type="ECO:0000259" key="3">
    <source>
        <dbReference type="SMART" id="SM00495"/>
    </source>
</evidence>
<dbReference type="CDD" id="cd12215">
    <property type="entry name" value="ChiC_BD"/>
    <property type="match status" value="1"/>
</dbReference>
<feature type="signal peptide" evidence="2">
    <location>
        <begin position="1"/>
        <end position="26"/>
    </location>
</feature>
<dbReference type="AlphaFoldDB" id="A0A0U3H3E3"/>
<dbReference type="InterPro" id="IPR003610">
    <property type="entry name" value="CBM5/12"/>
</dbReference>